<dbReference type="GO" id="GO:0046872">
    <property type="term" value="F:metal ion binding"/>
    <property type="evidence" value="ECO:0007669"/>
    <property type="project" value="UniProtKB-KW"/>
</dbReference>
<dbReference type="EC" id="1.16.1.5" evidence="9"/>
<evidence type="ECO:0000313" key="10">
    <source>
        <dbReference type="Proteomes" id="UP000014680"/>
    </source>
</evidence>
<dbReference type="InterPro" id="IPR017900">
    <property type="entry name" value="4Fe4S_Fe_S_CS"/>
</dbReference>
<evidence type="ECO:0000313" key="9">
    <source>
        <dbReference type="EMBL" id="ELP87327.1"/>
    </source>
</evidence>
<dbReference type="InterPro" id="IPR002880">
    <property type="entry name" value="Pyrv_Fd/Flavodoxin_OxRdtase_N"/>
</dbReference>
<dbReference type="CDD" id="cd07034">
    <property type="entry name" value="TPP_PYR_PFOR_IOR-alpha_like"/>
    <property type="match status" value="1"/>
</dbReference>
<dbReference type="InterPro" id="IPR017896">
    <property type="entry name" value="4Fe4S_Fe-S-bd"/>
</dbReference>
<sequence>MSVIDGCHAVAQAAYYMSDTQFIFPISPATSIGDTCEEMSASHVKNMYGNVTSIVEMESELGSIASVHGSSEIGAIPSTFTSSQGLLLMPPNMFKIAGELLPAVIHVASRNIGASGMTVFCDNTDVLSCRSTGFCYLTSNTPQESYDFAVICYMATIEASLPFLHFFDGFKTGYALQKVSTLEPNELFDLINKKQLEKHRQRRLSPHNPTTQTLIQCNDTAFQSMERTNEYYNRVPEIVQNCFNKFEEKTGRKYNVFDLFGDTDAEVCIIAFGSVCGTIRNLLLEENKKLVGEKVCLIEVRLILPFSVEKLIEKIPKTTKKIVVLDKTKEPGANGEPLYQAVCSALNEADMRIKVHECRYGLGGKEMTPSMILSIIKNIAENNKLKTIFTIGIDDDVTHLSLSYDSNFTMKGADFEAIIYGVSGVPISKTILGSTTKDEYVQGFKMIDMAKEAGMVRNDLRISKREILSQFEIEEADVVFVLERTQYFVPVLKDIKKNGILVISEDCESFQQLSLETLETVLTKNVRVFFKKMTTEDCVKEVLKMRTGNHSFDEADYKGGMYKQKIEKIIEEKRAHKKVVNDKYYTDIVLKIENGHGNELKVSDMVPGFYCPTGQSQFNKRRVNKRIPHWDINMCQQCSTCSIVCPSSSSRIFALDVDHPVPDEFKMKNSTKGKYKYRVQVSPEDCMGCNSCASSCKSKAITMLEDDDNYEEQVRNWKFAMTIPDFEKKSTIEELAMNKPLLEFANVCTGCGEMASVKMATQLFGKRMVCAMTSGCSSVSSGVIGMTAFTKDANGRGPTYGNSLLEDNMEYAFGMAVSLHQNREILVKHVNTIVNNKTLRSNIGEEFAKLLEEWLVVKEDGDKAEELCAKIEPLLKEIKSEEEEIVEVQKYAEYFHKIEAWSVIGDGAAFDIGTAGVDHIASLHVGLKTIVNNTQAYSNTGGHHSKASPEGVVCKFASKGTDAVQKDLASILINYGTCYVAQCCVQANPEQAMKALIEAERFNGPAFVIFYCVCVDHKFDLHNAIEESRLLVQNGYWNLFRYDPSKKGTGVNPLTLDSECRIVDFSPVIMNEDRFSLLRNDDDKTKQLVKSIQNKMQERLDELVKRAKN</sequence>
<dbReference type="Gene3D" id="3.40.50.970">
    <property type="match status" value="2"/>
</dbReference>
<protein>
    <submittedName>
        <fullName evidence="9">Pyruvate-flavodoxin oxidoreductase, putative</fullName>
        <ecNumber evidence="9">1.16.1.5</ecNumber>
    </submittedName>
</protein>
<dbReference type="GO" id="GO:0051539">
    <property type="term" value="F:4 iron, 4 sulfur cluster binding"/>
    <property type="evidence" value="ECO:0007669"/>
    <property type="project" value="UniProtKB-KW"/>
</dbReference>
<dbReference type="Gene3D" id="3.40.920.10">
    <property type="entry name" value="Pyruvate-ferredoxin oxidoreductase, PFOR, domain III"/>
    <property type="match status" value="1"/>
</dbReference>
<dbReference type="Pfam" id="PF01558">
    <property type="entry name" value="POR"/>
    <property type="match status" value="1"/>
</dbReference>
<reference evidence="9 10" key="1">
    <citation type="submission" date="2012-10" db="EMBL/GenBank/DDBJ databases">
        <authorList>
            <person name="Zafar N."/>
            <person name="Inman J."/>
            <person name="Hall N."/>
            <person name="Lorenzi H."/>
            <person name="Caler E."/>
        </authorList>
    </citation>
    <scope>NUCLEOTIDE SEQUENCE [LARGE SCALE GENOMIC DNA]</scope>
    <source>
        <strain evidence="9 10">IP1</strain>
    </source>
</reference>
<dbReference type="SUPFAM" id="SSF52922">
    <property type="entry name" value="TK C-terminal domain-like"/>
    <property type="match status" value="1"/>
</dbReference>
<accession>A0A0A1U0B8</accession>
<keyword evidence="3" id="KW-0479">Metal-binding</keyword>
<keyword evidence="10" id="KW-1185">Reference proteome</keyword>
<dbReference type="Pfam" id="PF17147">
    <property type="entry name" value="PFOR_II"/>
    <property type="match status" value="1"/>
</dbReference>
<keyword evidence="1" id="KW-0813">Transport</keyword>
<dbReference type="PROSITE" id="PS00198">
    <property type="entry name" value="4FE4S_FER_1"/>
    <property type="match status" value="1"/>
</dbReference>
<dbReference type="Gene3D" id="3.30.70.20">
    <property type="match status" value="1"/>
</dbReference>
<evidence type="ECO:0000256" key="7">
    <source>
        <dbReference type="ARBA" id="ARBA00023014"/>
    </source>
</evidence>
<keyword evidence="7" id="KW-0411">Iron-sulfur</keyword>
<evidence type="ECO:0000256" key="1">
    <source>
        <dbReference type="ARBA" id="ARBA00022448"/>
    </source>
</evidence>
<dbReference type="Gene3D" id="3.40.50.920">
    <property type="match status" value="1"/>
</dbReference>
<organism evidence="9 10">
    <name type="scientific">Entamoeba invadens IP1</name>
    <dbReference type="NCBI Taxonomy" id="370355"/>
    <lineage>
        <taxon>Eukaryota</taxon>
        <taxon>Amoebozoa</taxon>
        <taxon>Evosea</taxon>
        <taxon>Archamoebae</taxon>
        <taxon>Mastigamoebida</taxon>
        <taxon>Entamoebidae</taxon>
        <taxon>Entamoeba</taxon>
    </lineage>
</organism>
<dbReference type="SUPFAM" id="SSF54862">
    <property type="entry name" value="4Fe-4S ferredoxins"/>
    <property type="match status" value="1"/>
</dbReference>
<dbReference type="OrthoDB" id="1688044at2759"/>
<dbReference type="RefSeq" id="XP_004254098.1">
    <property type="nucleotide sequence ID" value="XM_004254050.1"/>
</dbReference>
<dbReference type="GO" id="GO:0006979">
    <property type="term" value="P:response to oxidative stress"/>
    <property type="evidence" value="ECO:0007669"/>
    <property type="project" value="TreeGrafter"/>
</dbReference>
<dbReference type="FunFam" id="3.40.50.920:FF:000007">
    <property type="entry name" value="Pyruvate:ferredoxin (Flavodoxin) oxidoreductase"/>
    <property type="match status" value="1"/>
</dbReference>
<evidence type="ECO:0000259" key="8">
    <source>
        <dbReference type="PROSITE" id="PS51379"/>
    </source>
</evidence>
<dbReference type="EMBL" id="KB206860">
    <property type="protein sequence ID" value="ELP87327.1"/>
    <property type="molecule type" value="Genomic_DNA"/>
</dbReference>
<keyword evidence="4" id="KW-0249">Electron transport</keyword>
<dbReference type="PROSITE" id="PS51379">
    <property type="entry name" value="4FE4S_FER_2"/>
    <property type="match status" value="2"/>
</dbReference>
<dbReference type="PANTHER" id="PTHR32154:SF0">
    <property type="entry name" value="PYRUVATE-FLAVODOXIN OXIDOREDUCTASE-RELATED"/>
    <property type="match status" value="1"/>
</dbReference>
<proteinExistence type="predicted"/>
<dbReference type="Pfam" id="PF01855">
    <property type="entry name" value="POR_N"/>
    <property type="match status" value="1"/>
</dbReference>
<keyword evidence="5 9" id="KW-0560">Oxidoreductase</keyword>
<dbReference type="FunFam" id="3.40.50.970:FF:000012">
    <property type="entry name" value="Pyruvate:ferredoxin (Flavodoxin) oxidoreductase"/>
    <property type="match status" value="1"/>
</dbReference>
<evidence type="ECO:0000256" key="4">
    <source>
        <dbReference type="ARBA" id="ARBA00022982"/>
    </source>
</evidence>
<dbReference type="InterPro" id="IPR002869">
    <property type="entry name" value="Pyrv_flavodox_OxRed_cen"/>
</dbReference>
<keyword evidence="6" id="KW-0408">Iron</keyword>
<dbReference type="AlphaFoldDB" id="A0A0A1U0B8"/>
<dbReference type="SUPFAM" id="SSF52518">
    <property type="entry name" value="Thiamin diphosphate-binding fold (THDP-binding)"/>
    <property type="match status" value="2"/>
</dbReference>
<dbReference type="InterPro" id="IPR009014">
    <property type="entry name" value="Transketo_C/PFOR_II"/>
</dbReference>
<dbReference type="InterPro" id="IPR050722">
    <property type="entry name" value="Pyruvate:ferred/Flavod_OxRd"/>
</dbReference>
<gene>
    <name evidence="9" type="ORF">EIN_095840</name>
</gene>
<evidence type="ECO:0000256" key="5">
    <source>
        <dbReference type="ARBA" id="ARBA00023002"/>
    </source>
</evidence>
<dbReference type="InterPro" id="IPR033412">
    <property type="entry name" value="PFOR_II"/>
</dbReference>
<dbReference type="InterPro" id="IPR029061">
    <property type="entry name" value="THDP-binding"/>
</dbReference>
<dbReference type="InterPro" id="IPR019752">
    <property type="entry name" value="Pyrv/ketoisovalerate_OxRed_cat"/>
</dbReference>
<dbReference type="PANTHER" id="PTHR32154">
    <property type="entry name" value="PYRUVATE-FLAVODOXIN OXIDOREDUCTASE-RELATED"/>
    <property type="match status" value="1"/>
</dbReference>
<keyword evidence="9" id="KW-0670">Pyruvate</keyword>
<dbReference type="KEGG" id="eiv:EIN_095840"/>
<dbReference type="GeneID" id="14886271"/>
<dbReference type="VEuPathDB" id="AmoebaDB:EIN_095840"/>
<feature type="domain" description="4Fe-4S ferredoxin-type" evidence="8">
    <location>
        <begin position="626"/>
        <end position="655"/>
    </location>
</feature>
<evidence type="ECO:0000256" key="2">
    <source>
        <dbReference type="ARBA" id="ARBA00022485"/>
    </source>
</evidence>
<dbReference type="GO" id="GO:0016903">
    <property type="term" value="F:oxidoreductase activity, acting on the aldehyde or oxo group of donors"/>
    <property type="evidence" value="ECO:0007669"/>
    <property type="project" value="InterPro"/>
</dbReference>
<dbReference type="SUPFAM" id="SSF53323">
    <property type="entry name" value="Pyruvate-ferredoxin oxidoreductase, PFOR, domain III"/>
    <property type="match status" value="1"/>
</dbReference>
<keyword evidence="2" id="KW-0004">4Fe-4S</keyword>
<feature type="domain" description="4Fe-4S ferredoxin-type" evidence="8">
    <location>
        <begin position="677"/>
        <end position="706"/>
    </location>
</feature>
<evidence type="ECO:0000256" key="3">
    <source>
        <dbReference type="ARBA" id="ARBA00022723"/>
    </source>
</evidence>
<dbReference type="Proteomes" id="UP000014680">
    <property type="component" value="Unassembled WGS sequence"/>
</dbReference>
<name>A0A0A1U0B8_ENTIV</name>
<evidence type="ECO:0000256" key="6">
    <source>
        <dbReference type="ARBA" id="ARBA00023004"/>
    </source>
</evidence>